<keyword evidence="1" id="KW-1133">Transmembrane helix</keyword>
<gene>
    <name evidence="2" type="primary">pilW</name>
    <name evidence="2" type="ORF">LT85_3888</name>
</gene>
<dbReference type="STRING" id="279058.LT85_3888"/>
<dbReference type="HOGENOM" id="CLU_051635_1_0_4"/>
<dbReference type="Proteomes" id="UP000030302">
    <property type="component" value="Chromosome"/>
</dbReference>
<dbReference type="InterPro" id="IPR032092">
    <property type="entry name" value="PilW"/>
</dbReference>
<dbReference type="OrthoDB" id="5496259at2"/>
<protein>
    <submittedName>
        <fullName evidence="2">Type IV fimbrial biogenesis protein PilW</fullName>
    </submittedName>
</protein>
<evidence type="ECO:0000256" key="1">
    <source>
        <dbReference type="SAM" id="Phobius"/>
    </source>
</evidence>
<evidence type="ECO:0000313" key="2">
    <source>
        <dbReference type="EMBL" id="AIY43046.1"/>
    </source>
</evidence>
<dbReference type="AlphaFoldDB" id="A0A0A1FEU6"/>
<dbReference type="EMBL" id="CP009962">
    <property type="protein sequence ID" value="AIY43046.1"/>
    <property type="molecule type" value="Genomic_DNA"/>
</dbReference>
<keyword evidence="3" id="KW-1185">Reference proteome</keyword>
<sequence length="299" mass="31897">MLKRGFSMVELLVAMAIGAGLMLLTSTLYLSSKAGFRLNDEKLRLQQDGSYAIALIAHNLQQAGFGNLASAGNMPITDFIDPDGAPAHGLRGCKHGFARPLGPGKDFSCSQSAGMASFEVAYRSDDFIDSGSGAGVDCNGAKVEPFAVPLAHPASRLRPSVSIVRNRFFVATRSGAVVNALYCEGNGNNSAQPILTNVEQLQLIYGVAATGDFTPTRFLDASQVAALSDDQHANWKRVISVQLCLQIHGDQMVAAEPQHYVDCDGTARLASDRSLRQVFIRTVTLRNHAAPTLAFLPSS</sequence>
<feature type="transmembrane region" description="Helical" evidence="1">
    <location>
        <begin position="12"/>
        <end position="30"/>
    </location>
</feature>
<dbReference type="KEGG" id="care:LT85_3888"/>
<keyword evidence="1" id="KW-0812">Transmembrane</keyword>
<dbReference type="Pfam" id="PF07963">
    <property type="entry name" value="N_methyl"/>
    <property type="match status" value="1"/>
</dbReference>
<dbReference type="Pfam" id="PF16074">
    <property type="entry name" value="PilW"/>
    <property type="match status" value="1"/>
</dbReference>
<proteinExistence type="predicted"/>
<keyword evidence="1" id="KW-0472">Membrane</keyword>
<accession>A0A0A1FEU6</accession>
<dbReference type="RefSeq" id="WP_038492127.1">
    <property type="nucleotide sequence ID" value="NZ_CP009962.1"/>
</dbReference>
<organism evidence="2 3">
    <name type="scientific">Collimonas arenae</name>
    <dbReference type="NCBI Taxonomy" id="279058"/>
    <lineage>
        <taxon>Bacteria</taxon>
        <taxon>Pseudomonadati</taxon>
        <taxon>Pseudomonadota</taxon>
        <taxon>Betaproteobacteria</taxon>
        <taxon>Burkholderiales</taxon>
        <taxon>Oxalobacteraceae</taxon>
        <taxon>Collimonas</taxon>
    </lineage>
</organism>
<dbReference type="GO" id="GO:0043683">
    <property type="term" value="P:type IV pilus assembly"/>
    <property type="evidence" value="ECO:0007669"/>
    <property type="project" value="InterPro"/>
</dbReference>
<name>A0A0A1FEU6_9BURK</name>
<reference evidence="3" key="1">
    <citation type="journal article" date="2014" name="Soil Biol. Biochem.">
        <title>Structure and function of bacterial communities in ageing soils: Insights from the Mendocino ecological staircase.</title>
        <authorList>
            <person name="Uroz S."/>
            <person name="Tech J.J."/>
            <person name="Sawaya N.A."/>
            <person name="Frey-Klett P."/>
            <person name="Leveau J.H.J."/>
        </authorList>
    </citation>
    <scope>NUCLEOTIDE SEQUENCE [LARGE SCALE GENOMIC DNA]</scope>
    <source>
        <strain evidence="3">Cal35</strain>
    </source>
</reference>
<evidence type="ECO:0000313" key="3">
    <source>
        <dbReference type="Proteomes" id="UP000030302"/>
    </source>
</evidence>
<dbReference type="NCBIfam" id="TIGR02532">
    <property type="entry name" value="IV_pilin_GFxxxE"/>
    <property type="match status" value="1"/>
</dbReference>
<dbReference type="InterPro" id="IPR012902">
    <property type="entry name" value="N_methyl_site"/>
</dbReference>